<organism evidence="1">
    <name type="scientific">Pseudo-nitzschia australis</name>
    <dbReference type="NCBI Taxonomy" id="44445"/>
    <lineage>
        <taxon>Eukaryota</taxon>
        <taxon>Sar</taxon>
        <taxon>Stramenopiles</taxon>
        <taxon>Ochrophyta</taxon>
        <taxon>Bacillariophyta</taxon>
        <taxon>Bacillariophyceae</taxon>
        <taxon>Bacillariophycidae</taxon>
        <taxon>Bacillariales</taxon>
        <taxon>Bacillariaceae</taxon>
        <taxon>Pseudo-nitzschia</taxon>
    </lineage>
</organism>
<name>A0A6V0CR07_9STRA</name>
<evidence type="ECO:0000313" key="1">
    <source>
        <dbReference type="EMBL" id="CAE0727979.1"/>
    </source>
</evidence>
<dbReference type="InterPro" id="IPR036691">
    <property type="entry name" value="Endo/exonu/phosph_ase_sf"/>
</dbReference>
<evidence type="ECO:0000313" key="2">
    <source>
        <dbReference type="EMBL" id="CAE0727980.1"/>
    </source>
</evidence>
<evidence type="ECO:0000313" key="4">
    <source>
        <dbReference type="EMBL" id="CAE0727982.1"/>
    </source>
</evidence>
<sequence length="158" mass="18485">MHQFLHQHLSQSPDRIPFLMGDWKEKCKGNGTSKKLCEQFGLVNVWATLNPNHLEFPTYHRGSRRIDYMLATPAAISHIATMLYEPFYYRVPWGGDHRGFYVDIDTSAIFSNDHTSSAYMKWGILSKDRISVPIYLQAFRNHIIENNIYRNTKLLYSN</sequence>
<evidence type="ECO:0008006" key="5">
    <source>
        <dbReference type="Google" id="ProtNLM"/>
    </source>
</evidence>
<dbReference type="EMBL" id="HBIX01031303">
    <property type="protein sequence ID" value="CAE0727981.1"/>
    <property type="molecule type" value="Transcribed_RNA"/>
</dbReference>
<dbReference type="SUPFAM" id="SSF56219">
    <property type="entry name" value="DNase I-like"/>
    <property type="match status" value="1"/>
</dbReference>
<protein>
    <recommendedName>
        <fullName evidence="5">Endonuclease/exonuclease/phosphatase domain-containing protein</fullName>
    </recommendedName>
</protein>
<evidence type="ECO:0000313" key="3">
    <source>
        <dbReference type="EMBL" id="CAE0727981.1"/>
    </source>
</evidence>
<proteinExistence type="predicted"/>
<accession>A0A6V0CR07</accession>
<gene>
    <name evidence="1" type="ORF">PAUS00366_LOCUS20763</name>
    <name evidence="2" type="ORF">PAUS00366_LOCUS20764</name>
    <name evidence="3" type="ORF">PAUS00366_LOCUS20765</name>
    <name evidence="4" type="ORF">PAUS00366_LOCUS20766</name>
</gene>
<dbReference type="Gene3D" id="3.60.10.10">
    <property type="entry name" value="Endonuclease/exonuclease/phosphatase"/>
    <property type="match status" value="1"/>
</dbReference>
<dbReference type="EMBL" id="HBIX01031302">
    <property type="protein sequence ID" value="CAE0727980.1"/>
    <property type="molecule type" value="Transcribed_RNA"/>
</dbReference>
<dbReference type="EMBL" id="HBIX01031301">
    <property type="protein sequence ID" value="CAE0727979.1"/>
    <property type="molecule type" value="Transcribed_RNA"/>
</dbReference>
<reference evidence="1" key="1">
    <citation type="submission" date="2021-01" db="EMBL/GenBank/DDBJ databases">
        <authorList>
            <person name="Corre E."/>
            <person name="Pelletier E."/>
            <person name="Niang G."/>
            <person name="Scheremetjew M."/>
            <person name="Finn R."/>
            <person name="Kale V."/>
            <person name="Holt S."/>
            <person name="Cochrane G."/>
            <person name="Meng A."/>
            <person name="Brown T."/>
            <person name="Cohen L."/>
        </authorList>
    </citation>
    <scope>NUCLEOTIDE SEQUENCE</scope>
    <source>
        <strain evidence="1">10249 10 AB</strain>
    </source>
</reference>
<dbReference type="EMBL" id="HBIX01031304">
    <property type="protein sequence ID" value="CAE0727982.1"/>
    <property type="molecule type" value="Transcribed_RNA"/>
</dbReference>
<dbReference type="AlphaFoldDB" id="A0A6V0CR07"/>